<evidence type="ECO:0000313" key="1">
    <source>
        <dbReference type="EMBL" id="RPA81480.1"/>
    </source>
</evidence>
<dbReference type="Proteomes" id="UP000275078">
    <property type="component" value="Unassembled WGS sequence"/>
</dbReference>
<organism evidence="1 2">
    <name type="scientific">Ascobolus immersus RN42</name>
    <dbReference type="NCBI Taxonomy" id="1160509"/>
    <lineage>
        <taxon>Eukaryota</taxon>
        <taxon>Fungi</taxon>
        <taxon>Dikarya</taxon>
        <taxon>Ascomycota</taxon>
        <taxon>Pezizomycotina</taxon>
        <taxon>Pezizomycetes</taxon>
        <taxon>Pezizales</taxon>
        <taxon>Ascobolaceae</taxon>
        <taxon>Ascobolus</taxon>
    </lineage>
</organism>
<reference evidence="1 2" key="1">
    <citation type="journal article" date="2018" name="Nat. Ecol. Evol.">
        <title>Pezizomycetes genomes reveal the molecular basis of ectomycorrhizal truffle lifestyle.</title>
        <authorList>
            <person name="Murat C."/>
            <person name="Payen T."/>
            <person name="Noel B."/>
            <person name="Kuo A."/>
            <person name="Morin E."/>
            <person name="Chen J."/>
            <person name="Kohler A."/>
            <person name="Krizsan K."/>
            <person name="Balestrini R."/>
            <person name="Da Silva C."/>
            <person name="Montanini B."/>
            <person name="Hainaut M."/>
            <person name="Levati E."/>
            <person name="Barry K.W."/>
            <person name="Belfiori B."/>
            <person name="Cichocki N."/>
            <person name="Clum A."/>
            <person name="Dockter R.B."/>
            <person name="Fauchery L."/>
            <person name="Guy J."/>
            <person name="Iotti M."/>
            <person name="Le Tacon F."/>
            <person name="Lindquist E.A."/>
            <person name="Lipzen A."/>
            <person name="Malagnac F."/>
            <person name="Mello A."/>
            <person name="Molinier V."/>
            <person name="Miyauchi S."/>
            <person name="Poulain J."/>
            <person name="Riccioni C."/>
            <person name="Rubini A."/>
            <person name="Sitrit Y."/>
            <person name="Splivallo R."/>
            <person name="Traeger S."/>
            <person name="Wang M."/>
            <person name="Zifcakova L."/>
            <person name="Wipf D."/>
            <person name="Zambonelli A."/>
            <person name="Paolocci F."/>
            <person name="Nowrousian M."/>
            <person name="Ottonello S."/>
            <person name="Baldrian P."/>
            <person name="Spatafora J.W."/>
            <person name="Henrissat B."/>
            <person name="Nagy L.G."/>
            <person name="Aury J.M."/>
            <person name="Wincker P."/>
            <person name="Grigoriev I.V."/>
            <person name="Bonfante P."/>
            <person name="Martin F.M."/>
        </authorList>
    </citation>
    <scope>NUCLEOTIDE SEQUENCE [LARGE SCALE GENOMIC DNA]</scope>
    <source>
        <strain evidence="1 2">RN42</strain>
    </source>
</reference>
<dbReference type="AlphaFoldDB" id="A0A3N4IBG3"/>
<sequence length="156" mass="17518">MLLFFADDNLMTTPELQNDVLLNKLLSLGSNKKALSIHSRLLWIMPPLIFSKILGHKADLPALFRGADFEYTLAVVQLDGELKYIPLVLAREDISPPFVIALEFTGSLEAAGQRLLLSEEEVWLVPGKPRWTRNIDKYRSHVASLLDMSDSDDPDA</sequence>
<gene>
    <name evidence="1" type="ORF">BJ508DRAFT_306516</name>
</gene>
<protein>
    <submittedName>
        <fullName evidence="1">Uncharacterized protein</fullName>
    </submittedName>
</protein>
<dbReference type="EMBL" id="ML119679">
    <property type="protein sequence ID" value="RPA81480.1"/>
    <property type="molecule type" value="Genomic_DNA"/>
</dbReference>
<name>A0A3N4IBG3_ASCIM</name>
<proteinExistence type="predicted"/>
<keyword evidence="2" id="KW-1185">Reference proteome</keyword>
<accession>A0A3N4IBG3</accession>
<evidence type="ECO:0000313" key="2">
    <source>
        <dbReference type="Proteomes" id="UP000275078"/>
    </source>
</evidence>